<evidence type="ECO:0000256" key="2">
    <source>
        <dbReference type="ARBA" id="ARBA00012571"/>
    </source>
</evidence>
<feature type="chain" id="PRO_5042816362" description="ribonuclease T2" evidence="4">
    <location>
        <begin position="20"/>
        <end position="319"/>
    </location>
</feature>
<feature type="signal peptide" evidence="4">
    <location>
        <begin position="1"/>
        <end position="19"/>
    </location>
</feature>
<dbReference type="InterPro" id="IPR036430">
    <property type="entry name" value="RNase_T2-like_sf"/>
</dbReference>
<dbReference type="PANTHER" id="PTHR11240">
    <property type="entry name" value="RIBONUCLEASE T2"/>
    <property type="match status" value="1"/>
</dbReference>
<dbReference type="InterPro" id="IPR033130">
    <property type="entry name" value="RNase_T2_His_AS_2"/>
</dbReference>
<comment type="caution">
    <text evidence="5">The sequence shown here is derived from an EMBL/GenBank/DDBJ whole genome shotgun (WGS) entry which is preliminary data.</text>
</comment>
<dbReference type="GO" id="GO:0003723">
    <property type="term" value="F:RNA binding"/>
    <property type="evidence" value="ECO:0007669"/>
    <property type="project" value="InterPro"/>
</dbReference>
<name>A0AAN6GQK6_9BASI</name>
<dbReference type="GO" id="GO:0033897">
    <property type="term" value="F:ribonuclease T2 activity"/>
    <property type="evidence" value="ECO:0007669"/>
    <property type="project" value="UniProtKB-EC"/>
</dbReference>
<evidence type="ECO:0000256" key="3">
    <source>
        <dbReference type="RuleBase" id="RU004328"/>
    </source>
</evidence>
<dbReference type="PANTHER" id="PTHR11240:SF22">
    <property type="entry name" value="RIBONUCLEASE T2"/>
    <property type="match status" value="1"/>
</dbReference>
<evidence type="ECO:0000313" key="5">
    <source>
        <dbReference type="EMBL" id="KAK0545988.1"/>
    </source>
</evidence>
<proteinExistence type="inferred from homology"/>
<dbReference type="GO" id="GO:0005576">
    <property type="term" value="C:extracellular region"/>
    <property type="evidence" value="ECO:0007669"/>
    <property type="project" value="TreeGrafter"/>
</dbReference>
<comment type="similarity">
    <text evidence="1 3">Belongs to the RNase T2 family.</text>
</comment>
<reference evidence="5" key="1">
    <citation type="journal article" date="2023" name="PhytoFront">
        <title>Draft Genome Resources of Seven Strains of Tilletia horrida, Causal Agent of Kernel Smut of Rice.</title>
        <authorList>
            <person name="Khanal S."/>
            <person name="Antony Babu S."/>
            <person name="Zhou X.G."/>
        </authorList>
    </citation>
    <scope>NUCLEOTIDE SEQUENCE</scope>
    <source>
        <strain evidence="5">TX6</strain>
    </source>
</reference>
<dbReference type="InterPro" id="IPR001568">
    <property type="entry name" value="RNase_T2-like"/>
</dbReference>
<dbReference type="GO" id="GO:0006401">
    <property type="term" value="P:RNA catabolic process"/>
    <property type="evidence" value="ECO:0007669"/>
    <property type="project" value="TreeGrafter"/>
</dbReference>
<dbReference type="EMBL" id="JAPDMZ010000209">
    <property type="protein sequence ID" value="KAK0545988.1"/>
    <property type="molecule type" value="Genomic_DNA"/>
</dbReference>
<dbReference type="AlphaFoldDB" id="A0AAN6GQK6"/>
<dbReference type="PROSITE" id="PS00531">
    <property type="entry name" value="RNASE_T2_2"/>
    <property type="match status" value="1"/>
</dbReference>
<accession>A0AAN6GQK6</accession>
<sequence length="319" mass="34654">MMFKSTLFAAVASALLASARVMPEASDVSTHIHAGRFPLLSCTLGASQESCHSAFPIAGNSSGTCCYNGALTPGGKESGLTNNTSINPGPANSTTVHGIWPDYCDGTYPQFCTNVSGIPEYNGTQIRAVLAKYDPKLLAYMEKTWTDYANPDPSDFWSHEYNKHGTCFSTLRASCQIPRRGISVEDQVVLGFFQEAVKRFKELPTLKWLAKAGIVQSDTALYNLTDVLAVLKKNYGATPHVGCASGTNRLSEVSLTNPKCRLQTQLLKDPSRWQFWFYANTFGPLIGAIYEPVETTFNATCPPLVSLPVKYNATAPVSP</sequence>
<keyword evidence="6" id="KW-1185">Reference proteome</keyword>
<organism evidence="5 6">
    <name type="scientific">Tilletia horrida</name>
    <dbReference type="NCBI Taxonomy" id="155126"/>
    <lineage>
        <taxon>Eukaryota</taxon>
        <taxon>Fungi</taxon>
        <taxon>Dikarya</taxon>
        <taxon>Basidiomycota</taxon>
        <taxon>Ustilaginomycotina</taxon>
        <taxon>Exobasidiomycetes</taxon>
        <taxon>Tilletiales</taxon>
        <taxon>Tilletiaceae</taxon>
        <taxon>Tilletia</taxon>
    </lineage>
</organism>
<protein>
    <recommendedName>
        <fullName evidence="2">ribonuclease T2</fullName>
        <ecNumber evidence="2">4.6.1.19</ecNumber>
    </recommendedName>
</protein>
<dbReference type="Gene3D" id="3.90.730.10">
    <property type="entry name" value="Ribonuclease T2-like"/>
    <property type="match status" value="1"/>
</dbReference>
<keyword evidence="4" id="KW-0732">Signal</keyword>
<dbReference type="SUPFAM" id="SSF55895">
    <property type="entry name" value="Ribonuclease Rh-like"/>
    <property type="match status" value="1"/>
</dbReference>
<dbReference type="EC" id="4.6.1.19" evidence="2"/>
<gene>
    <name evidence="5" type="ORF">OC846_005445</name>
</gene>
<evidence type="ECO:0000313" key="6">
    <source>
        <dbReference type="Proteomes" id="UP001176517"/>
    </source>
</evidence>
<dbReference type="Proteomes" id="UP001176517">
    <property type="component" value="Unassembled WGS sequence"/>
</dbReference>
<dbReference type="Pfam" id="PF00445">
    <property type="entry name" value="Ribonuclease_T2"/>
    <property type="match status" value="1"/>
</dbReference>
<evidence type="ECO:0000256" key="1">
    <source>
        <dbReference type="ARBA" id="ARBA00007469"/>
    </source>
</evidence>
<evidence type="ECO:0000256" key="4">
    <source>
        <dbReference type="SAM" id="SignalP"/>
    </source>
</evidence>